<proteinExistence type="predicted"/>
<reference evidence="1 2" key="1">
    <citation type="journal article" date="2013" name="Int. J. Syst. Evol. Microbiol.">
        <title>Sphingomonas kyungheensis sp. nov., a bacterium with ginsenoside-converting activity isolated from soil of a ginseng field.</title>
        <authorList>
            <person name="Son H.M."/>
            <person name="Yang J.E."/>
            <person name="Park Y."/>
            <person name="Han C.K."/>
            <person name="Kim S.G."/>
            <person name="Kook M."/>
            <person name="Yi T.H."/>
        </authorList>
    </citation>
    <scope>NUCLEOTIDE SEQUENCE [LARGE SCALE GENOMIC DNA]</scope>
    <source>
        <strain evidence="1 2">LMG 26582</strain>
    </source>
</reference>
<accession>A0ABU8H7Q7</accession>
<sequence>MIYTHISSDHVLRCEVQYTELLPGDSDVTILASKARVDIVVARKKDGKREGATPEFVIEVKRASASKAQIDNDLRRLAAVKKHHPNITAYLIVIAEAERPKRFVDEKGVACSQVYQIPETSQLYRVRRVFKATHSFTSRDRAQYACLVEISPAQPRARMRRAEPWKAKSS</sequence>
<dbReference type="RefSeq" id="WP_336546233.1">
    <property type="nucleotide sequence ID" value="NZ_JBBBDM010000021.1"/>
</dbReference>
<dbReference type="Proteomes" id="UP001367771">
    <property type="component" value="Unassembled WGS sequence"/>
</dbReference>
<name>A0ABU8H7Q7_9SPHN</name>
<gene>
    <name evidence="1" type="ORF">V8201_18565</name>
</gene>
<protein>
    <submittedName>
        <fullName evidence="1">Uncharacterized protein</fullName>
    </submittedName>
</protein>
<evidence type="ECO:0000313" key="1">
    <source>
        <dbReference type="EMBL" id="MEI5689100.1"/>
    </source>
</evidence>
<evidence type="ECO:0000313" key="2">
    <source>
        <dbReference type="Proteomes" id="UP001367771"/>
    </source>
</evidence>
<dbReference type="EMBL" id="JBBBDM010000021">
    <property type="protein sequence ID" value="MEI5689100.1"/>
    <property type="molecule type" value="Genomic_DNA"/>
</dbReference>
<keyword evidence="2" id="KW-1185">Reference proteome</keyword>
<comment type="caution">
    <text evidence="1">The sequence shown here is derived from an EMBL/GenBank/DDBJ whole genome shotgun (WGS) entry which is preliminary data.</text>
</comment>
<organism evidence="1 2">
    <name type="scientific">Sphingomonas kyungheensis</name>
    <dbReference type="NCBI Taxonomy" id="1069987"/>
    <lineage>
        <taxon>Bacteria</taxon>
        <taxon>Pseudomonadati</taxon>
        <taxon>Pseudomonadota</taxon>
        <taxon>Alphaproteobacteria</taxon>
        <taxon>Sphingomonadales</taxon>
        <taxon>Sphingomonadaceae</taxon>
        <taxon>Sphingomonas</taxon>
    </lineage>
</organism>